<evidence type="ECO:0000313" key="3">
    <source>
        <dbReference type="Proteomes" id="UP000564806"/>
    </source>
</evidence>
<accession>A0A850EL16</accession>
<reference evidence="2" key="1">
    <citation type="submission" date="2020-06" db="EMBL/GenBank/DDBJ databases">
        <title>Paenibacillus sp. nov., isolated from soil.</title>
        <authorList>
            <person name="Seo Y.L."/>
        </authorList>
    </citation>
    <scope>NUCLEOTIDE SEQUENCE [LARGE SCALE GENOMIC DNA]</scope>
    <source>
        <strain evidence="2">JW14</strain>
    </source>
</reference>
<proteinExistence type="predicted"/>
<organism evidence="2 3">
    <name type="scientific">Paenibacillus agri</name>
    <dbReference type="NCBI Taxonomy" id="2744309"/>
    <lineage>
        <taxon>Bacteria</taxon>
        <taxon>Bacillati</taxon>
        <taxon>Bacillota</taxon>
        <taxon>Bacilli</taxon>
        <taxon>Bacillales</taxon>
        <taxon>Paenibacillaceae</taxon>
        <taxon>Paenibacillus</taxon>
    </lineage>
</organism>
<gene>
    <name evidence="2" type="ORF">HPT30_15295</name>
</gene>
<protein>
    <submittedName>
        <fullName evidence="2">Uncharacterized protein</fullName>
    </submittedName>
</protein>
<dbReference type="AlphaFoldDB" id="A0A850EL16"/>
<comment type="caution">
    <text evidence="2">The sequence shown here is derived from an EMBL/GenBank/DDBJ whole genome shotgun (WGS) entry which is preliminary data.</text>
</comment>
<evidence type="ECO:0000313" key="2">
    <source>
        <dbReference type="EMBL" id="NUU61708.1"/>
    </source>
</evidence>
<dbReference type="EMBL" id="JABWCS010000210">
    <property type="protein sequence ID" value="NUU61708.1"/>
    <property type="molecule type" value="Genomic_DNA"/>
</dbReference>
<name>A0A850EL16_9BACL</name>
<evidence type="ECO:0000256" key="1">
    <source>
        <dbReference type="SAM" id="MobiDB-lite"/>
    </source>
</evidence>
<feature type="region of interest" description="Disordered" evidence="1">
    <location>
        <begin position="1"/>
        <end position="26"/>
    </location>
</feature>
<dbReference type="RefSeq" id="WP_175372210.1">
    <property type="nucleotide sequence ID" value="NZ_JABWCS010000210.1"/>
</dbReference>
<dbReference type="Proteomes" id="UP000564806">
    <property type="component" value="Unassembled WGS sequence"/>
</dbReference>
<keyword evidence="3" id="KW-1185">Reference proteome</keyword>
<sequence length="69" mass="6991">MRQAGPVDLDGAAGQGRTGRKPGGPAHAVKVWTAAFSELRVLQQQDTQSVDAVCVLLHQPAEGGLGGAG</sequence>